<sequence length="94" mass="10660">MRKEYIEKIYAGWLAKIIGIRLGAPVEGWSSKKIRDVYGRLTGYAVKYNRFAADDDSNGPLFFIRALEDSGKKEKLCSEDVAEALLNYVPFEHG</sequence>
<comment type="caution">
    <text evidence="1">The sequence shown here is derived from an EMBL/GenBank/DDBJ whole genome shotgun (WGS) entry which is preliminary data.</text>
</comment>
<name>D3AUM2_9FIRM</name>
<gene>
    <name evidence="1" type="ORF">CLOSTHATH_07337</name>
</gene>
<proteinExistence type="predicted"/>
<dbReference type="InterPro" id="IPR005502">
    <property type="entry name" value="Ribosyl_crysJ1"/>
</dbReference>
<feature type="non-terminal residue" evidence="1">
    <location>
        <position position="94"/>
    </location>
</feature>
<accession>D3AUM2</accession>
<dbReference type="Pfam" id="PF03747">
    <property type="entry name" value="ADP_ribosyl_GH"/>
    <property type="match status" value="1"/>
</dbReference>
<dbReference type="AlphaFoldDB" id="D3AUM2"/>
<dbReference type="RefSeq" id="WP_006777764.1">
    <property type="nucleotide sequence ID" value="NZ_GG668115.1"/>
</dbReference>
<evidence type="ECO:0000313" key="1">
    <source>
        <dbReference type="EMBL" id="EFC94483.1"/>
    </source>
</evidence>
<reference evidence="1 2" key="1">
    <citation type="submission" date="2010-01" db="EMBL/GenBank/DDBJ databases">
        <authorList>
            <person name="Weinstock G."/>
            <person name="Sodergren E."/>
            <person name="Clifton S."/>
            <person name="Fulton L."/>
            <person name="Fulton B."/>
            <person name="Courtney L."/>
            <person name="Fronick C."/>
            <person name="Harrison M."/>
            <person name="Strong C."/>
            <person name="Farmer C."/>
            <person name="Delahaunty K."/>
            <person name="Markovic C."/>
            <person name="Hall O."/>
            <person name="Minx P."/>
            <person name="Tomlinson C."/>
            <person name="Mitreva M."/>
            <person name="Nelson J."/>
            <person name="Hou S."/>
            <person name="Wollam A."/>
            <person name="Pepin K.H."/>
            <person name="Johnson M."/>
            <person name="Bhonagiri V."/>
            <person name="Nash W.E."/>
            <person name="Warren W."/>
            <person name="Chinwalla A."/>
            <person name="Mardis E.R."/>
            <person name="Wilson R.K."/>
        </authorList>
    </citation>
    <scope>NUCLEOTIDE SEQUENCE [LARGE SCALE GENOMIC DNA]</scope>
    <source>
        <strain evidence="1 2">DSM 13479</strain>
    </source>
</reference>
<dbReference type="EMBL" id="ACIO01001089">
    <property type="protein sequence ID" value="EFC94483.1"/>
    <property type="molecule type" value="Genomic_DNA"/>
</dbReference>
<evidence type="ECO:0000313" key="2">
    <source>
        <dbReference type="Proteomes" id="UP000004968"/>
    </source>
</evidence>
<protein>
    <submittedName>
        <fullName evidence="1">Uncharacterized protein</fullName>
    </submittedName>
</protein>
<dbReference type="SUPFAM" id="SSF101478">
    <property type="entry name" value="ADP-ribosylglycohydrolase"/>
    <property type="match status" value="1"/>
</dbReference>
<dbReference type="HOGENOM" id="CLU_2404604_0_0_9"/>
<dbReference type="Gene3D" id="1.10.4080.10">
    <property type="entry name" value="ADP-ribosylation/Crystallin J1"/>
    <property type="match status" value="1"/>
</dbReference>
<dbReference type="InterPro" id="IPR036705">
    <property type="entry name" value="Ribosyl_crysJ1_sf"/>
</dbReference>
<organism evidence="1 2">
    <name type="scientific">Hungatella hathewayi DSM 13479</name>
    <dbReference type="NCBI Taxonomy" id="566550"/>
    <lineage>
        <taxon>Bacteria</taxon>
        <taxon>Bacillati</taxon>
        <taxon>Bacillota</taxon>
        <taxon>Clostridia</taxon>
        <taxon>Lachnospirales</taxon>
        <taxon>Lachnospiraceae</taxon>
        <taxon>Hungatella</taxon>
    </lineage>
</organism>
<dbReference type="Proteomes" id="UP000004968">
    <property type="component" value="Unassembled WGS sequence"/>
</dbReference>